<organism evidence="7 8">
    <name type="scientific">Mucor saturninus</name>
    <dbReference type="NCBI Taxonomy" id="64648"/>
    <lineage>
        <taxon>Eukaryota</taxon>
        <taxon>Fungi</taxon>
        <taxon>Fungi incertae sedis</taxon>
        <taxon>Mucoromycota</taxon>
        <taxon>Mucoromycotina</taxon>
        <taxon>Mucoromycetes</taxon>
        <taxon>Mucorales</taxon>
        <taxon>Mucorineae</taxon>
        <taxon>Mucoraceae</taxon>
        <taxon>Mucor</taxon>
    </lineage>
</organism>
<dbReference type="Pfam" id="PF07690">
    <property type="entry name" value="MFS_1"/>
    <property type="match status" value="1"/>
</dbReference>
<proteinExistence type="predicted"/>
<dbReference type="GO" id="GO:0022857">
    <property type="term" value="F:transmembrane transporter activity"/>
    <property type="evidence" value="ECO:0007669"/>
    <property type="project" value="InterPro"/>
</dbReference>
<evidence type="ECO:0000256" key="1">
    <source>
        <dbReference type="ARBA" id="ARBA00004141"/>
    </source>
</evidence>
<dbReference type="OrthoDB" id="6730379at2759"/>
<dbReference type="SUPFAM" id="SSF103473">
    <property type="entry name" value="MFS general substrate transporter"/>
    <property type="match status" value="1"/>
</dbReference>
<keyword evidence="5 6" id="KW-0472">Membrane</keyword>
<feature type="transmembrane region" description="Helical" evidence="6">
    <location>
        <begin position="342"/>
        <end position="363"/>
    </location>
</feature>
<evidence type="ECO:0000256" key="4">
    <source>
        <dbReference type="ARBA" id="ARBA00022989"/>
    </source>
</evidence>
<feature type="transmembrane region" description="Helical" evidence="6">
    <location>
        <begin position="151"/>
        <end position="172"/>
    </location>
</feature>
<dbReference type="Proteomes" id="UP000603453">
    <property type="component" value="Unassembled WGS sequence"/>
</dbReference>
<evidence type="ECO:0000256" key="6">
    <source>
        <dbReference type="SAM" id="Phobius"/>
    </source>
</evidence>
<keyword evidence="8" id="KW-1185">Reference proteome</keyword>
<feature type="transmembrane region" description="Helical" evidence="6">
    <location>
        <begin position="284"/>
        <end position="305"/>
    </location>
</feature>
<comment type="subcellular location">
    <subcellularLocation>
        <location evidence="1">Membrane</location>
        <topology evidence="1">Multi-pass membrane protein</topology>
    </subcellularLocation>
</comment>
<feature type="transmembrane region" description="Helical" evidence="6">
    <location>
        <begin position="254"/>
        <end position="272"/>
    </location>
</feature>
<keyword evidence="4 6" id="KW-1133">Transmembrane helix</keyword>
<dbReference type="AlphaFoldDB" id="A0A8H7V0L6"/>
<keyword evidence="3 6" id="KW-0812">Transmembrane</keyword>
<name>A0A8H7V0L6_9FUNG</name>
<dbReference type="PANTHER" id="PTHR43791:SF81">
    <property type="entry name" value="TRANSPORTER, PUTATIVE (AFU_ORTHOLOGUE AFUA_7G01190)-RELATED"/>
    <property type="match status" value="1"/>
</dbReference>
<evidence type="ECO:0000313" key="7">
    <source>
        <dbReference type="EMBL" id="KAG2198953.1"/>
    </source>
</evidence>
<feature type="transmembrane region" description="Helical" evidence="6">
    <location>
        <begin position="218"/>
        <end position="242"/>
    </location>
</feature>
<evidence type="ECO:0000256" key="5">
    <source>
        <dbReference type="ARBA" id="ARBA00023136"/>
    </source>
</evidence>
<dbReference type="PANTHER" id="PTHR43791">
    <property type="entry name" value="PERMEASE-RELATED"/>
    <property type="match status" value="1"/>
</dbReference>
<feature type="transmembrane region" description="Helical" evidence="6">
    <location>
        <begin position="311"/>
        <end position="330"/>
    </location>
</feature>
<dbReference type="GO" id="GO:0016020">
    <property type="term" value="C:membrane"/>
    <property type="evidence" value="ECO:0007669"/>
    <property type="project" value="UniProtKB-SubCell"/>
</dbReference>
<evidence type="ECO:0000256" key="2">
    <source>
        <dbReference type="ARBA" id="ARBA00022448"/>
    </source>
</evidence>
<keyword evidence="2" id="KW-0813">Transport</keyword>
<evidence type="ECO:0008006" key="9">
    <source>
        <dbReference type="Google" id="ProtNLM"/>
    </source>
</evidence>
<feature type="transmembrane region" description="Helical" evidence="6">
    <location>
        <begin position="369"/>
        <end position="391"/>
    </location>
</feature>
<dbReference type="InterPro" id="IPR036259">
    <property type="entry name" value="MFS_trans_sf"/>
</dbReference>
<feature type="transmembrane region" description="Helical" evidence="6">
    <location>
        <begin position="83"/>
        <end position="104"/>
    </location>
</feature>
<dbReference type="Gene3D" id="1.20.1250.20">
    <property type="entry name" value="MFS general substrate transporter like domains"/>
    <property type="match status" value="1"/>
</dbReference>
<feature type="transmembrane region" description="Helical" evidence="6">
    <location>
        <begin position="38"/>
        <end position="71"/>
    </location>
</feature>
<dbReference type="EMBL" id="JAEPRD010000102">
    <property type="protein sequence ID" value="KAG2198953.1"/>
    <property type="molecule type" value="Genomic_DNA"/>
</dbReference>
<evidence type="ECO:0000256" key="3">
    <source>
        <dbReference type="ARBA" id="ARBA00022692"/>
    </source>
</evidence>
<evidence type="ECO:0000313" key="8">
    <source>
        <dbReference type="Proteomes" id="UP000603453"/>
    </source>
</evidence>
<sequence>MNSDNIDQERCSVSIKSYESLSNEMIQVEKKLVRRLDYIYVMPCLCLLIVVQLHLGKYLGAITILWGIVLGVTSASKNFTHLAVLRFLLGVFEAGVLSCAYMIVSRVYRRKEQAGRIGVIYLSGGGAIAIGGLLCYGIGHMEGVAQLRAWQWVMILLGSGTVAFGIVCYFLLIDDAKVIATSDDERKLIELRIKDNAVVATRKINPQQILEALKECRYYCFSAFSFFVSLQNGGLSVFGSIITRGFGFSNLNTILLGVPSGAAYCIFIFIAITCHNKFKNSMMYTGCGMLSISVVGLILVLVIPINQAKLIGLYICVAYIGALVLVMTSISNNVSGYTKKIFYNCSMVFFSAIGNFVGPQLMIPSQSPLYIGGLITYIGANFVCILSLLVARRTMSEANKLRQPKQKLENHNEESIDITDKQDDQFIYKL</sequence>
<gene>
    <name evidence="7" type="ORF">INT47_013137</name>
</gene>
<dbReference type="InterPro" id="IPR011701">
    <property type="entry name" value="MFS"/>
</dbReference>
<comment type="caution">
    <text evidence="7">The sequence shown here is derived from an EMBL/GenBank/DDBJ whole genome shotgun (WGS) entry which is preliminary data.</text>
</comment>
<feature type="transmembrane region" description="Helical" evidence="6">
    <location>
        <begin position="116"/>
        <end position="139"/>
    </location>
</feature>
<reference evidence="7" key="1">
    <citation type="submission" date="2020-12" db="EMBL/GenBank/DDBJ databases">
        <title>Metabolic potential, ecology and presence of endohyphal bacteria is reflected in genomic diversity of Mucoromycotina.</title>
        <authorList>
            <person name="Muszewska A."/>
            <person name="Okrasinska A."/>
            <person name="Steczkiewicz K."/>
            <person name="Drgas O."/>
            <person name="Orlowska M."/>
            <person name="Perlinska-Lenart U."/>
            <person name="Aleksandrzak-Piekarczyk T."/>
            <person name="Szatraj K."/>
            <person name="Zielenkiewicz U."/>
            <person name="Pilsyk S."/>
            <person name="Malc E."/>
            <person name="Mieczkowski P."/>
            <person name="Kruszewska J.S."/>
            <person name="Biernat P."/>
            <person name="Pawlowska J."/>
        </authorList>
    </citation>
    <scope>NUCLEOTIDE SEQUENCE</scope>
    <source>
        <strain evidence="7">WA0000017839</strain>
    </source>
</reference>
<protein>
    <recommendedName>
        <fullName evidence="9">Major facilitator superfamily (MFS) profile domain-containing protein</fullName>
    </recommendedName>
</protein>
<accession>A0A8H7V0L6</accession>